<dbReference type="RefSeq" id="WP_003676411.1">
    <property type="nucleotide sequence ID" value="NZ_JBNPKD010000001.1"/>
</dbReference>
<organism evidence="1 5">
    <name type="scientific">Limosilactobacillus reuteri</name>
    <name type="common">Lactobacillus reuteri</name>
    <dbReference type="NCBI Taxonomy" id="1598"/>
    <lineage>
        <taxon>Bacteria</taxon>
        <taxon>Bacillati</taxon>
        <taxon>Bacillota</taxon>
        <taxon>Bacilli</taxon>
        <taxon>Lactobacillales</taxon>
        <taxon>Lactobacillaceae</taxon>
        <taxon>Limosilactobacillus</taxon>
    </lineage>
</organism>
<evidence type="ECO:0000313" key="6">
    <source>
        <dbReference type="Proteomes" id="UP000189795"/>
    </source>
</evidence>
<reference evidence="8" key="5">
    <citation type="journal article" date="2018" name="Front. Microbiol.">
        <title>Comparative Genomics of the Herbivore Gut Symbiont Lactobacillus reuteri Reveals Genetic Diversity and Lifestyle Adaptation.</title>
        <authorList>
            <person name="Zhao J."/>
        </authorList>
    </citation>
    <scope>NUCLEOTIDE SEQUENCE [LARGE SCALE GENOMIC DNA]</scope>
    <source>
        <strain evidence="8">LR9</strain>
    </source>
</reference>
<gene>
    <name evidence="2" type="ORF">B5D07_10910</name>
    <name evidence="3" type="ORF">B5G22_00615</name>
    <name evidence="4" type="ORF">DKZ35_03005</name>
    <name evidence="1" type="ORF">LR3_08950</name>
</gene>
<name>A0A073JNJ2_LIMRT</name>
<dbReference type="Proteomes" id="UP000195868">
    <property type="component" value="Unassembled WGS sequence"/>
</dbReference>
<comment type="caution">
    <text evidence="1">The sequence shown here is derived from an EMBL/GenBank/DDBJ whole genome shotgun (WGS) entry which is preliminary data.</text>
</comment>
<reference evidence="3" key="4">
    <citation type="journal article" date="2018" name="BMC Genomics">
        <title>Whole genome sequencing and function prediction of 133 gut anaerobes isolated from chicken caecum in pure cultures.</title>
        <authorList>
            <person name="Medvecky M."/>
            <person name="Cejkova D."/>
            <person name="Polansky O."/>
            <person name="Karasova D."/>
            <person name="Kubasova T."/>
            <person name="Cizek A."/>
            <person name="Rychlik I."/>
        </authorList>
    </citation>
    <scope>NUCLEOTIDE SEQUENCE</scope>
    <source>
        <strain evidence="3">An71</strain>
    </source>
</reference>
<reference evidence="2 6" key="2">
    <citation type="submission" date="2017-03" db="EMBL/GenBank/DDBJ databases">
        <title>Antibiotic resistance of probiotic microorganisms.</title>
        <authorList>
            <person name="Sanudo A.I."/>
            <person name="Olivares M."/>
            <person name="Banuelos O."/>
        </authorList>
    </citation>
    <scope>NUCLEOTIDE SEQUENCE [LARGE SCALE GENOMIC DNA]</scope>
    <source>
        <strain evidence="2 6">CECT8605</strain>
    </source>
</reference>
<dbReference type="PATRIC" id="fig|1598.90.peg.588"/>
<evidence type="ECO:0000313" key="4">
    <source>
        <dbReference type="EMBL" id="PWT37930.1"/>
    </source>
</evidence>
<dbReference type="EMBL" id="JOSX01000010">
    <property type="protein sequence ID" value="KEK16167.1"/>
    <property type="molecule type" value="Genomic_DNA"/>
</dbReference>
<evidence type="ECO:0000313" key="5">
    <source>
        <dbReference type="Proteomes" id="UP000027731"/>
    </source>
</evidence>
<dbReference type="EMBL" id="QGHV01000011">
    <property type="protein sequence ID" value="PWT37930.1"/>
    <property type="molecule type" value="Genomic_DNA"/>
</dbReference>
<protein>
    <recommendedName>
        <fullName evidence="9">Phage major capsid protein</fullName>
    </recommendedName>
</protein>
<proteinExistence type="predicted"/>
<evidence type="ECO:0000313" key="2">
    <source>
        <dbReference type="EMBL" id="OPG87067.1"/>
    </source>
</evidence>
<dbReference type="AlphaFoldDB" id="A0A073JNJ2"/>
<evidence type="ECO:0000313" key="7">
    <source>
        <dbReference type="Proteomes" id="UP000195868"/>
    </source>
</evidence>
<dbReference type="Proteomes" id="UP000189795">
    <property type="component" value="Unassembled WGS sequence"/>
</dbReference>
<reference evidence="7" key="3">
    <citation type="submission" date="2017-04" db="EMBL/GenBank/DDBJ databases">
        <title>Function of individual gut microbiota members based on whole genome sequencing of pure cultures obtained from chicken caecum.</title>
        <authorList>
            <person name="Medvecky M."/>
            <person name="Cejkova D."/>
            <person name="Polansky O."/>
            <person name="Karasova D."/>
            <person name="Kubasova T."/>
            <person name="Cizek A."/>
            <person name="Rychlik I."/>
        </authorList>
    </citation>
    <scope>NUCLEOTIDE SEQUENCE [LARGE SCALE GENOMIC DNA]</scope>
    <source>
        <strain evidence="7">An71</strain>
    </source>
</reference>
<dbReference type="Proteomes" id="UP000027731">
    <property type="component" value="Unassembled WGS sequence"/>
</dbReference>
<dbReference type="EMBL" id="NFHN01000001">
    <property type="protein sequence ID" value="OUN50459.1"/>
    <property type="molecule type" value="Genomic_DNA"/>
</dbReference>
<reference evidence="1 5" key="1">
    <citation type="submission" date="2014-06" db="EMBL/GenBank/DDBJ databases">
        <title>Genetic determinant of reutericyclin biosynthesis of Lactobacillus reuteri.</title>
        <authorList>
            <person name="Lin X."/>
            <person name="Duar R."/>
            <person name="Walter J."/>
            <person name="Gaenzle M."/>
        </authorList>
    </citation>
    <scope>NUCLEOTIDE SEQUENCE [LARGE SCALE GENOMIC DNA]</scope>
    <source>
        <strain evidence="1 5">LTH2584</strain>
    </source>
</reference>
<accession>A0A073JNJ2</accession>
<sequence length="327" mass="36478">MERNDFMNFARDLYFKREFSKNGVSGQEAMRNAILDALGGEFTPTSWGKNKYDVFELISEAVDAVVPRLLTDQFANIADIRTVAIGEKPIFQVQDPKAIRVGRVAAGDQDIRRQTIKDTHYSIETEDFGASVYTELHQFMTGTIDWSNLIDRVAQAFTNHIQSTIAEALNDSYSLLNATDKVTGQATLDQVVKLAERIQVKANRNVEIYGTKAALSKLAEMANVNLYSGDMKNELNEKGFLGVVRGLKLNEIPQAFKVNKDEFALDDNKLLILPEGEKIVGVVMEGDAITVEPDYTGRNDLQMGFKTIERMGIMALQMKVYGMAELG</sequence>
<evidence type="ECO:0000313" key="1">
    <source>
        <dbReference type="EMBL" id="KEK16167.1"/>
    </source>
</evidence>
<reference evidence="4" key="6">
    <citation type="submission" date="2018-05" db="EMBL/GenBank/DDBJ databases">
        <authorList>
            <person name="Peng X.Y."/>
            <person name="Xu Y.F."/>
            <person name="Luo D."/>
            <person name="Yu J."/>
            <person name="Gu J.Y."/>
        </authorList>
    </citation>
    <scope>NUCLEOTIDE SEQUENCE</scope>
    <source>
        <strain evidence="4">LR9</strain>
    </source>
</reference>
<evidence type="ECO:0008006" key="9">
    <source>
        <dbReference type="Google" id="ProtNLM"/>
    </source>
</evidence>
<evidence type="ECO:0000313" key="3">
    <source>
        <dbReference type="EMBL" id="OUN50459.1"/>
    </source>
</evidence>
<evidence type="ECO:0000313" key="8">
    <source>
        <dbReference type="Proteomes" id="UP000245735"/>
    </source>
</evidence>
<dbReference type="Proteomes" id="UP000245735">
    <property type="component" value="Unassembled WGS sequence"/>
</dbReference>
<dbReference type="EMBL" id="MWVS01000129">
    <property type="protein sequence ID" value="OPG87067.1"/>
    <property type="molecule type" value="Genomic_DNA"/>
</dbReference>